<keyword evidence="2" id="KW-0732">Signal</keyword>
<name>A0A1I3I3L6_9GAMM</name>
<feature type="transmembrane region" description="Helical" evidence="1">
    <location>
        <begin position="424"/>
        <end position="445"/>
    </location>
</feature>
<dbReference type="InterPro" id="IPR025060">
    <property type="entry name" value="DUF3999"/>
</dbReference>
<evidence type="ECO:0000256" key="2">
    <source>
        <dbReference type="SAM" id="SignalP"/>
    </source>
</evidence>
<dbReference type="STRING" id="289370.SAMN05216602_1390"/>
<dbReference type="Pfam" id="PF13163">
    <property type="entry name" value="DUF3999"/>
    <property type="match status" value="1"/>
</dbReference>
<accession>A0A1I3I3L6</accession>
<dbReference type="Gene3D" id="2.60.120.260">
    <property type="entry name" value="Galactose-binding domain-like"/>
    <property type="match status" value="1"/>
</dbReference>
<dbReference type="OrthoDB" id="5405606at2"/>
<evidence type="ECO:0000313" key="3">
    <source>
        <dbReference type="EMBL" id="SFI42556.1"/>
    </source>
</evidence>
<dbReference type="EMBL" id="FORC01000001">
    <property type="protein sequence ID" value="SFI42556.1"/>
    <property type="molecule type" value="Genomic_DNA"/>
</dbReference>
<proteinExistence type="predicted"/>
<keyword evidence="4" id="KW-1185">Reference proteome</keyword>
<keyword evidence="1" id="KW-0812">Transmembrane</keyword>
<gene>
    <name evidence="3" type="ORF">SAMN05216602_1390</name>
</gene>
<evidence type="ECO:0000256" key="1">
    <source>
        <dbReference type="SAM" id="Phobius"/>
    </source>
</evidence>
<reference evidence="4" key="1">
    <citation type="submission" date="2016-10" db="EMBL/GenBank/DDBJ databases">
        <authorList>
            <person name="Varghese N."/>
            <person name="Submissions S."/>
        </authorList>
    </citation>
    <scope>NUCLEOTIDE SEQUENCE [LARGE SCALE GENOMIC DNA]</scope>
    <source>
        <strain evidence="4">LMG 22563</strain>
    </source>
</reference>
<sequence length="452" mass="49457">MRLNIALVLLMLGTPLVATAERTERPQDYAVTVPLTLSGEGPWYRMQLPMAAQLAARHADFRDLRLFNGEGERLAYSLIPGAERFAESQQRADLRLFPLHGPAGRRDAVPTLRVQRGDDGSIIELAEPAATAELLRGWLLDASATDFSLQRLYLEWQAESEGFQRFSIEASDDLDHWRPVGEGQVARLSFNGERIDKSEVELPTIRARYLRLLWLAPEQAANLSAASVSGTRSTAEPAALIWSAALQGQADEQGVIWTMPMALPLERVRIDIEQANSLAPVVLQGRRDSKAPWVPLANSVLYRLPGDGHELVQDQIELPSWPVSQLRLQVDSRGVGLGSSEPRMHLAMRATELLFLVRGSPPYQLALGREDAQAGSLPVTTLVPGFDAQRLVGMGQAVIAGQIAQAEVAPASTTAEPRFDWKRAGLWAVLLVGVGVLVLMALSVLRASRGRS</sequence>
<dbReference type="AlphaFoldDB" id="A0A1I3I3L6"/>
<keyword evidence="1" id="KW-0472">Membrane</keyword>
<dbReference type="RefSeq" id="WP_074881584.1">
    <property type="nucleotide sequence ID" value="NZ_FORC01000001.1"/>
</dbReference>
<organism evidence="3 4">
    <name type="scientific">Phytopseudomonas argentinensis</name>
    <dbReference type="NCBI Taxonomy" id="289370"/>
    <lineage>
        <taxon>Bacteria</taxon>
        <taxon>Pseudomonadati</taxon>
        <taxon>Pseudomonadota</taxon>
        <taxon>Gammaproteobacteria</taxon>
        <taxon>Pseudomonadales</taxon>
        <taxon>Pseudomonadaceae</taxon>
        <taxon>Phytopseudomonas</taxon>
    </lineage>
</organism>
<feature type="chain" id="PRO_5044372869" evidence="2">
    <location>
        <begin position="21"/>
        <end position="452"/>
    </location>
</feature>
<keyword evidence="1" id="KW-1133">Transmembrane helix</keyword>
<protein>
    <submittedName>
        <fullName evidence="3">Uncharacterized protein</fullName>
    </submittedName>
</protein>
<dbReference type="Proteomes" id="UP000183018">
    <property type="component" value="Unassembled WGS sequence"/>
</dbReference>
<feature type="signal peptide" evidence="2">
    <location>
        <begin position="1"/>
        <end position="20"/>
    </location>
</feature>
<evidence type="ECO:0000313" key="4">
    <source>
        <dbReference type="Proteomes" id="UP000183018"/>
    </source>
</evidence>